<evidence type="ECO:0000256" key="3">
    <source>
        <dbReference type="SAM" id="MobiDB-lite"/>
    </source>
</evidence>
<dbReference type="GO" id="GO:0070182">
    <property type="term" value="F:DNA polymerase binding"/>
    <property type="evidence" value="ECO:0007669"/>
    <property type="project" value="TreeGrafter"/>
</dbReference>
<dbReference type="GO" id="GO:0005634">
    <property type="term" value="C:nucleus"/>
    <property type="evidence" value="ECO:0007669"/>
    <property type="project" value="TreeGrafter"/>
</dbReference>
<feature type="compositionally biased region" description="Basic and acidic residues" evidence="3">
    <location>
        <begin position="66"/>
        <end position="81"/>
    </location>
</feature>
<reference evidence="5" key="1">
    <citation type="submission" date="2021-06" db="EMBL/GenBank/DDBJ databases">
        <authorList>
            <person name="Kallberg Y."/>
            <person name="Tangrot J."/>
            <person name="Rosling A."/>
        </authorList>
    </citation>
    <scope>NUCLEOTIDE SEQUENCE</scope>
    <source>
        <strain evidence="5">IA702</strain>
    </source>
</reference>
<dbReference type="AlphaFoldDB" id="A0A9N9CI60"/>
<comment type="caution">
    <text evidence="5">The sequence shown here is derived from an EMBL/GenBank/DDBJ whole genome shotgun (WGS) entry which is preliminary data.</text>
</comment>
<dbReference type="OrthoDB" id="341730at2759"/>
<dbReference type="Pfam" id="PF08839">
    <property type="entry name" value="CDT1"/>
    <property type="match status" value="1"/>
</dbReference>
<feature type="domain" description="CDT1 Geminin-binding" evidence="4">
    <location>
        <begin position="91"/>
        <end position="252"/>
    </location>
</feature>
<dbReference type="GO" id="GO:0000278">
    <property type="term" value="P:mitotic cell cycle"/>
    <property type="evidence" value="ECO:0007669"/>
    <property type="project" value="TreeGrafter"/>
</dbReference>
<dbReference type="EMBL" id="CAJVPJ010001670">
    <property type="protein sequence ID" value="CAG8599782.1"/>
    <property type="molecule type" value="Genomic_DNA"/>
</dbReference>
<comment type="similarity">
    <text evidence="1">Belongs to the Cdt1 family.</text>
</comment>
<sequence length="432" mass="49197">MNESGTTSTLKNHFRSSKRGTGHVLAKSTKTVIASVKDTEPPQQNTKKRGNAGPESNTTKSQNKKPKLETDKDKNEATDKSLRRSGEFLRLPSTYETLEKIFQALETVMMFVKSKNEICIFHKIKKSVEGLCRRTFDLTRLAQIISVYPEAYTYKPIRHFHQDKFVLSYVIDFNTIATSESSSKASSSAFMVSTRERKKVFRNRLIELVKLEQTKFLKRQNIKEEKTEAIRLWHPEFVLNSAPEIVPVRLPQIDITTNDLTNATKQASSITAKHSITPVINKSTLPPIPSKPSGDTKAREKAILDRIREKERQAAQRKDATTLPIDKQKRLMLSRLPDMINTISYLFTSSDKDVMVLHRVAEIVSDSYSRKLIISKAEAEDHIRLVSTCLPDWCTVFPVQNKGTFVKIKRSIPMTEVKSKLAECLKKEGVRE</sequence>
<dbReference type="SUPFAM" id="SSF46785">
    <property type="entry name" value="Winged helix' DNA-binding domain"/>
    <property type="match status" value="1"/>
</dbReference>
<evidence type="ECO:0000313" key="6">
    <source>
        <dbReference type="Proteomes" id="UP000789572"/>
    </source>
</evidence>
<dbReference type="GO" id="GO:0030174">
    <property type="term" value="P:regulation of DNA-templated DNA replication initiation"/>
    <property type="evidence" value="ECO:0007669"/>
    <property type="project" value="InterPro"/>
</dbReference>
<dbReference type="GO" id="GO:0071163">
    <property type="term" value="P:DNA replication preinitiation complex assembly"/>
    <property type="evidence" value="ECO:0007669"/>
    <property type="project" value="InterPro"/>
</dbReference>
<evidence type="ECO:0000313" key="5">
    <source>
        <dbReference type="EMBL" id="CAG8599782.1"/>
    </source>
</evidence>
<evidence type="ECO:0000256" key="2">
    <source>
        <dbReference type="ARBA" id="ARBA00023306"/>
    </source>
</evidence>
<dbReference type="InterPro" id="IPR036390">
    <property type="entry name" value="WH_DNA-bd_sf"/>
</dbReference>
<evidence type="ECO:0000259" key="4">
    <source>
        <dbReference type="SMART" id="SM01075"/>
    </source>
</evidence>
<dbReference type="Pfam" id="PF16679">
    <property type="entry name" value="CDT1_C"/>
    <property type="match status" value="1"/>
</dbReference>
<name>A0A9N9CI60_9GLOM</name>
<feature type="compositionally biased region" description="Polar residues" evidence="3">
    <location>
        <begin position="1"/>
        <end position="11"/>
    </location>
</feature>
<protein>
    <submittedName>
        <fullName evidence="5">988_t:CDS:1</fullName>
    </submittedName>
</protein>
<dbReference type="InterPro" id="IPR032054">
    <property type="entry name" value="Cdt1_C"/>
</dbReference>
<evidence type="ECO:0000256" key="1">
    <source>
        <dbReference type="ARBA" id="ARBA00008356"/>
    </source>
</evidence>
<gene>
    <name evidence="5" type="ORF">POCULU_LOCUS7402</name>
</gene>
<feature type="region of interest" description="Disordered" evidence="3">
    <location>
        <begin position="1"/>
        <end position="81"/>
    </location>
</feature>
<feature type="compositionally biased region" description="Basic residues" evidence="3">
    <location>
        <begin position="12"/>
        <end position="21"/>
    </location>
</feature>
<dbReference type="Proteomes" id="UP000789572">
    <property type="component" value="Unassembled WGS sequence"/>
</dbReference>
<dbReference type="PANTHER" id="PTHR28637:SF1">
    <property type="entry name" value="DNA REPLICATION FACTOR CDT1"/>
    <property type="match status" value="1"/>
</dbReference>
<dbReference type="Gene3D" id="1.10.10.1420">
    <property type="entry name" value="DNA replication factor Cdt1, C-terminal WH domain"/>
    <property type="match status" value="1"/>
</dbReference>
<dbReference type="InterPro" id="IPR045173">
    <property type="entry name" value="Cdt1"/>
</dbReference>
<organism evidence="5 6">
    <name type="scientific">Paraglomus occultum</name>
    <dbReference type="NCBI Taxonomy" id="144539"/>
    <lineage>
        <taxon>Eukaryota</taxon>
        <taxon>Fungi</taxon>
        <taxon>Fungi incertae sedis</taxon>
        <taxon>Mucoromycota</taxon>
        <taxon>Glomeromycotina</taxon>
        <taxon>Glomeromycetes</taxon>
        <taxon>Paraglomerales</taxon>
        <taxon>Paraglomeraceae</taxon>
        <taxon>Paraglomus</taxon>
    </lineage>
</organism>
<accession>A0A9N9CI60</accession>
<dbReference type="SMART" id="SM01075">
    <property type="entry name" value="CDT1"/>
    <property type="match status" value="1"/>
</dbReference>
<dbReference type="GO" id="GO:0000076">
    <property type="term" value="P:DNA replication checkpoint signaling"/>
    <property type="evidence" value="ECO:0007669"/>
    <property type="project" value="TreeGrafter"/>
</dbReference>
<dbReference type="PANTHER" id="PTHR28637">
    <property type="entry name" value="DNA REPLICATION FACTOR CDT1"/>
    <property type="match status" value="1"/>
</dbReference>
<keyword evidence="6" id="KW-1185">Reference proteome</keyword>
<dbReference type="GO" id="GO:0003677">
    <property type="term" value="F:DNA binding"/>
    <property type="evidence" value="ECO:0007669"/>
    <property type="project" value="InterPro"/>
</dbReference>
<dbReference type="InterPro" id="IPR038090">
    <property type="entry name" value="Cdt1_C_WH_dom_sf"/>
</dbReference>
<keyword evidence="2" id="KW-0131">Cell cycle</keyword>
<dbReference type="InterPro" id="IPR014939">
    <property type="entry name" value="CDT1_Gemini-bd-like"/>
</dbReference>
<proteinExistence type="inferred from homology"/>